<keyword evidence="10 15" id="KW-0472">Membrane</keyword>
<evidence type="ECO:0000256" key="10">
    <source>
        <dbReference type="ARBA" id="ARBA00023136"/>
    </source>
</evidence>
<gene>
    <name evidence="17" type="ORF">BDV28DRAFT_145581</name>
</gene>
<evidence type="ECO:0000256" key="3">
    <source>
        <dbReference type="ARBA" id="ARBA00022448"/>
    </source>
</evidence>
<feature type="transmembrane region" description="Helical" evidence="15">
    <location>
        <begin position="90"/>
        <end position="113"/>
    </location>
</feature>
<evidence type="ECO:0000256" key="1">
    <source>
        <dbReference type="ARBA" id="ARBA00004651"/>
    </source>
</evidence>
<keyword evidence="18" id="KW-1185">Reference proteome</keyword>
<dbReference type="PANTHER" id="PTHR46480">
    <property type="entry name" value="F20B24.22"/>
    <property type="match status" value="1"/>
</dbReference>
<dbReference type="InterPro" id="IPR005821">
    <property type="entry name" value="Ion_trans_dom"/>
</dbReference>
<evidence type="ECO:0000256" key="5">
    <source>
        <dbReference type="ARBA" id="ARBA00022692"/>
    </source>
</evidence>
<evidence type="ECO:0000256" key="14">
    <source>
        <dbReference type="SAM" id="MobiDB-lite"/>
    </source>
</evidence>
<dbReference type="AlphaFoldDB" id="A0A5N6ZEI9"/>
<evidence type="ECO:0000256" key="7">
    <source>
        <dbReference type="ARBA" id="ARBA00022989"/>
    </source>
</evidence>
<feature type="transmembrane region" description="Helical" evidence="15">
    <location>
        <begin position="47"/>
        <end position="70"/>
    </location>
</feature>
<dbReference type="Proteomes" id="UP000327118">
    <property type="component" value="Unassembled WGS sequence"/>
</dbReference>
<evidence type="ECO:0000313" key="18">
    <source>
        <dbReference type="Proteomes" id="UP000327118"/>
    </source>
</evidence>
<keyword evidence="4" id="KW-1003">Cell membrane</keyword>
<evidence type="ECO:0000256" key="13">
    <source>
        <dbReference type="SAM" id="Coils"/>
    </source>
</evidence>
<dbReference type="PANTHER" id="PTHR46480:SF1">
    <property type="entry name" value="VOLTAGE-GATED HYDROGEN CHANNEL 1"/>
    <property type="match status" value="1"/>
</dbReference>
<evidence type="ECO:0000256" key="11">
    <source>
        <dbReference type="ARBA" id="ARBA00023303"/>
    </source>
</evidence>
<keyword evidence="5 15" id="KW-0812">Transmembrane</keyword>
<organism evidence="17 18">
    <name type="scientific">Aspergillus coremiiformis</name>
    <dbReference type="NCBI Taxonomy" id="138285"/>
    <lineage>
        <taxon>Eukaryota</taxon>
        <taxon>Fungi</taxon>
        <taxon>Dikarya</taxon>
        <taxon>Ascomycota</taxon>
        <taxon>Pezizomycotina</taxon>
        <taxon>Eurotiomycetes</taxon>
        <taxon>Eurotiomycetidae</taxon>
        <taxon>Eurotiales</taxon>
        <taxon>Aspergillaceae</taxon>
        <taxon>Aspergillus</taxon>
        <taxon>Aspergillus subgen. Circumdati</taxon>
    </lineage>
</organism>
<accession>A0A5N6ZEI9</accession>
<dbReference type="InterPro" id="IPR031846">
    <property type="entry name" value="Hvcn1"/>
</dbReference>
<dbReference type="OrthoDB" id="427456at2759"/>
<dbReference type="GO" id="GO:0030171">
    <property type="term" value="F:voltage-gated proton channel activity"/>
    <property type="evidence" value="ECO:0007669"/>
    <property type="project" value="InterPro"/>
</dbReference>
<evidence type="ECO:0000256" key="8">
    <source>
        <dbReference type="ARBA" id="ARBA00023054"/>
    </source>
</evidence>
<feature type="domain" description="Ion transport" evidence="16">
    <location>
        <begin position="87"/>
        <end position="168"/>
    </location>
</feature>
<evidence type="ECO:0000256" key="9">
    <source>
        <dbReference type="ARBA" id="ARBA00023065"/>
    </source>
</evidence>
<feature type="coiled-coil region" evidence="13">
    <location>
        <begin position="167"/>
        <end position="194"/>
    </location>
</feature>
<keyword evidence="9" id="KW-0406">Ion transport</keyword>
<comment type="subcellular location">
    <subcellularLocation>
        <location evidence="1">Cell membrane</location>
        <topology evidence="1">Multi-pass membrane protein</topology>
    </subcellularLocation>
</comment>
<keyword evidence="3" id="KW-0813">Transport</keyword>
<sequence>MPSPPWHIASHRQRQRDRPEEDEASESRLARWRRAAREFLSSRRGHYLVLLLVTVDVASTFAGFLIELHVCELKQQGSRVAVGWTVTQRVLAIVGLVFSCLFMLELIVTVISFGQGYFASKFHVLDSLVIIVAFVVDVALHGVEEELGSLIVVLRLWRVFKIIEELESAQEVTLEEYGREMERLRQDNAYFRQRLNLVSNAWFRKLQYDSLYVGWVLLKR</sequence>
<protein>
    <recommendedName>
        <fullName evidence="2">Voltage-gated hydrogen channel 1</fullName>
    </recommendedName>
    <alternativeName>
        <fullName evidence="12">Hydrogen voltage-gated channel 1</fullName>
    </alternativeName>
</protein>
<dbReference type="Pfam" id="PF00520">
    <property type="entry name" value="Ion_trans"/>
    <property type="match status" value="1"/>
</dbReference>
<evidence type="ECO:0000256" key="2">
    <source>
        <dbReference type="ARBA" id="ARBA00015897"/>
    </source>
</evidence>
<keyword evidence="8 13" id="KW-0175">Coiled coil</keyword>
<reference evidence="18" key="1">
    <citation type="submission" date="2019-04" db="EMBL/GenBank/DDBJ databases">
        <title>Friends and foes A comparative genomics studyof 23 Aspergillus species from section Flavi.</title>
        <authorList>
            <consortium name="DOE Joint Genome Institute"/>
            <person name="Kjaerbolling I."/>
            <person name="Vesth T."/>
            <person name="Frisvad J.C."/>
            <person name="Nybo J.L."/>
            <person name="Theobald S."/>
            <person name="Kildgaard S."/>
            <person name="Isbrandt T."/>
            <person name="Kuo A."/>
            <person name="Sato A."/>
            <person name="Lyhne E.K."/>
            <person name="Kogle M.E."/>
            <person name="Wiebenga A."/>
            <person name="Kun R.S."/>
            <person name="Lubbers R.J."/>
            <person name="Makela M.R."/>
            <person name="Barry K."/>
            <person name="Chovatia M."/>
            <person name="Clum A."/>
            <person name="Daum C."/>
            <person name="Haridas S."/>
            <person name="He G."/>
            <person name="LaButti K."/>
            <person name="Lipzen A."/>
            <person name="Mondo S."/>
            <person name="Riley R."/>
            <person name="Salamov A."/>
            <person name="Simmons B.A."/>
            <person name="Magnuson J.K."/>
            <person name="Henrissat B."/>
            <person name="Mortensen U.H."/>
            <person name="Larsen T.O."/>
            <person name="Devries R.P."/>
            <person name="Grigoriev I.V."/>
            <person name="Machida M."/>
            <person name="Baker S.E."/>
            <person name="Andersen M.R."/>
        </authorList>
    </citation>
    <scope>NUCLEOTIDE SEQUENCE [LARGE SCALE GENOMIC DNA]</scope>
    <source>
        <strain evidence="18">CBS 553.77</strain>
    </source>
</reference>
<keyword evidence="7 15" id="KW-1133">Transmembrane helix</keyword>
<evidence type="ECO:0000256" key="15">
    <source>
        <dbReference type="SAM" id="Phobius"/>
    </source>
</evidence>
<dbReference type="GO" id="GO:0005886">
    <property type="term" value="C:plasma membrane"/>
    <property type="evidence" value="ECO:0007669"/>
    <property type="project" value="UniProtKB-SubCell"/>
</dbReference>
<evidence type="ECO:0000256" key="4">
    <source>
        <dbReference type="ARBA" id="ARBA00022475"/>
    </source>
</evidence>
<dbReference type="InterPro" id="IPR027359">
    <property type="entry name" value="Volt_channel_dom_sf"/>
</dbReference>
<feature type="region of interest" description="Disordered" evidence="14">
    <location>
        <begin position="1"/>
        <end position="23"/>
    </location>
</feature>
<dbReference type="GO" id="GO:0034702">
    <property type="term" value="C:monoatomic ion channel complex"/>
    <property type="evidence" value="ECO:0007669"/>
    <property type="project" value="UniProtKB-KW"/>
</dbReference>
<keyword evidence="6" id="KW-0851">Voltage-gated channel</keyword>
<keyword evidence="11" id="KW-0407">Ion channel</keyword>
<dbReference type="EMBL" id="ML739043">
    <property type="protein sequence ID" value="KAE8356082.1"/>
    <property type="molecule type" value="Genomic_DNA"/>
</dbReference>
<name>A0A5N6ZEI9_9EURO</name>
<dbReference type="Gene3D" id="1.20.120.350">
    <property type="entry name" value="Voltage-gated potassium channels. Chain C"/>
    <property type="match status" value="1"/>
</dbReference>
<evidence type="ECO:0000313" key="17">
    <source>
        <dbReference type="EMBL" id="KAE8356082.1"/>
    </source>
</evidence>
<evidence type="ECO:0000256" key="12">
    <source>
        <dbReference type="ARBA" id="ARBA00031989"/>
    </source>
</evidence>
<evidence type="ECO:0000259" key="16">
    <source>
        <dbReference type="Pfam" id="PF00520"/>
    </source>
</evidence>
<evidence type="ECO:0000256" key="6">
    <source>
        <dbReference type="ARBA" id="ARBA00022882"/>
    </source>
</evidence>
<proteinExistence type="predicted"/>